<comment type="caution">
    <text evidence="3">The sequence shown here is derived from an EMBL/GenBank/DDBJ whole genome shotgun (WGS) entry which is preliminary data.</text>
</comment>
<gene>
    <name evidence="3" type="ORF">HMPREF9630_00222</name>
</gene>
<dbReference type="PANTHER" id="PTHR41287">
    <property type="match status" value="1"/>
</dbReference>
<protein>
    <recommendedName>
        <fullName evidence="5">Phage terminase, large subunit</fullName>
    </recommendedName>
</protein>
<accession>V9HSJ4</accession>
<dbReference type="PANTHER" id="PTHR41287:SF1">
    <property type="entry name" value="PROTEIN YMFN"/>
    <property type="match status" value="1"/>
</dbReference>
<dbReference type="Gene3D" id="3.40.50.300">
    <property type="entry name" value="P-loop containing nucleotide triphosphate hydrolases"/>
    <property type="match status" value="1"/>
</dbReference>
<evidence type="ECO:0000313" key="3">
    <source>
        <dbReference type="EMBL" id="EHL18497.1"/>
    </source>
</evidence>
<proteinExistence type="predicted"/>
<dbReference type="Pfam" id="PF20441">
    <property type="entry name" value="TerL_nuclease"/>
    <property type="match status" value="1"/>
</dbReference>
<evidence type="ECO:0000259" key="2">
    <source>
        <dbReference type="Pfam" id="PF20441"/>
    </source>
</evidence>
<dbReference type="OrthoDB" id="9760250at2"/>
<dbReference type="Proteomes" id="UP000017818">
    <property type="component" value="Unassembled WGS sequence"/>
</dbReference>
<dbReference type="GO" id="GO:0004519">
    <property type="term" value="F:endonuclease activity"/>
    <property type="evidence" value="ECO:0007669"/>
    <property type="project" value="InterPro"/>
</dbReference>
<dbReference type="InterPro" id="IPR046462">
    <property type="entry name" value="TerL_nuclease"/>
</dbReference>
<dbReference type="InterPro" id="IPR046461">
    <property type="entry name" value="TerL_ATPase"/>
</dbReference>
<evidence type="ECO:0000313" key="4">
    <source>
        <dbReference type="Proteomes" id="UP000017818"/>
    </source>
</evidence>
<dbReference type="HOGENOM" id="CLU_026632_6_2_9"/>
<dbReference type="InterPro" id="IPR027417">
    <property type="entry name" value="P-loop_NTPase"/>
</dbReference>
<dbReference type="AlphaFoldDB" id="V9HSJ4"/>
<evidence type="ECO:0008006" key="5">
    <source>
        <dbReference type="Google" id="ProtNLM"/>
    </source>
</evidence>
<evidence type="ECO:0000259" key="1">
    <source>
        <dbReference type="Pfam" id="PF03354"/>
    </source>
</evidence>
<dbReference type="Pfam" id="PF03354">
    <property type="entry name" value="TerL_ATPase"/>
    <property type="match status" value="1"/>
</dbReference>
<dbReference type="PATRIC" id="fig|796939.3.peg.226"/>
<dbReference type="EMBL" id="AFZF02000009">
    <property type="protein sequence ID" value="EHL18497.1"/>
    <property type="molecule type" value="Genomic_DNA"/>
</dbReference>
<name>V9HSJ4_9FIRM</name>
<organism evidence="3 4">
    <name type="scientific">Peptoanaerobacter stomatis</name>
    <dbReference type="NCBI Taxonomy" id="796937"/>
    <lineage>
        <taxon>Bacteria</taxon>
        <taxon>Bacillati</taxon>
        <taxon>Bacillota</taxon>
        <taxon>Clostridia</taxon>
        <taxon>Peptostreptococcales</taxon>
        <taxon>Filifactoraceae</taxon>
        <taxon>Peptoanaerobacter</taxon>
    </lineage>
</organism>
<dbReference type="RefSeq" id="WP_009527708.1">
    <property type="nucleotide sequence ID" value="NZ_JH815225.1"/>
</dbReference>
<dbReference type="InterPro" id="IPR005021">
    <property type="entry name" value="Terminase_largesu-like"/>
</dbReference>
<feature type="domain" description="Terminase large subunit-like ATPase" evidence="1">
    <location>
        <begin position="81"/>
        <end position="255"/>
    </location>
</feature>
<feature type="domain" description="Terminase large subunit-like endonuclease" evidence="2">
    <location>
        <begin position="264"/>
        <end position="554"/>
    </location>
</feature>
<reference evidence="3 4" key="1">
    <citation type="submission" date="2012-05" db="EMBL/GenBank/DDBJ databases">
        <title>The Genome Sequence of Eubacteriaceae bacterium CM2.</title>
        <authorList>
            <consortium name="The Broad Institute Genome Sequencing Platform"/>
            <person name="Earl A."/>
            <person name="Ward D."/>
            <person name="Feldgarden M."/>
            <person name="Gevers D."/>
            <person name="Sizova M."/>
            <person name="Hazen A."/>
            <person name="Epstein S."/>
            <person name="Walker B."/>
            <person name="Young S.K."/>
            <person name="Zeng Q."/>
            <person name="Gargeya S."/>
            <person name="Fitzgerald M."/>
            <person name="Haas B."/>
            <person name="Abouelleil A."/>
            <person name="Alvarado L."/>
            <person name="Arachchi H.M."/>
            <person name="Berlin A."/>
            <person name="Chapman S.B."/>
            <person name="Goldberg J."/>
            <person name="Griggs A."/>
            <person name="Gujja S."/>
            <person name="Hansen M."/>
            <person name="Howarth C."/>
            <person name="Imamovic A."/>
            <person name="Larimer J."/>
            <person name="McCowen C."/>
            <person name="Montmayeur A."/>
            <person name="Murphy C."/>
            <person name="Neiman D."/>
            <person name="Pearson M."/>
            <person name="Priest M."/>
            <person name="Roberts A."/>
            <person name="Saif S."/>
            <person name="Shea T."/>
            <person name="Sisk P."/>
            <person name="Sykes S."/>
            <person name="Wortman J."/>
            <person name="Nusbaum C."/>
            <person name="Birren B."/>
        </authorList>
    </citation>
    <scope>NUCLEOTIDE SEQUENCE [LARGE SCALE GENOMIC DNA]</scope>
    <source>
        <strain evidence="3 4">CM2</strain>
    </source>
</reference>
<sequence>MPKKIKDRTTEYAKLIVSGLKICGTTEYLCCKRHLDDLLKSKTKDFEYKFDVEEAERHIDIANELTIAEGTEAQRLETYGFQNFIIGSLHGWKQKRKNFRRYREAYIQIGRQNGKSFIAGETANDFATFIKYELGKIYCTATKQEQANIVWDEIKKFIQSDISLDELYKIKEHEKTITSLVTGTIIKAIGRDTKSADGFRSILAIIDEYHAHKNNQMYKLMLDGQANVDGALTLAITTAGFNLNSPCYKQYQMCKKILNGLLTKDTLLIYITEMDEEDDIYDWKNWLKSNPMRLWNKDNTPNMDKVKIVAEKAIDAKEKQGEDLLNFLTKDLNRWVTYYGEGLVDLEKLALCKSKLKIQDMQGKRAYLGIDLSSGGDLTSIALIFYLDDIDKFYVFSHSFMPELRLAEHEKTDDVPYRLWAKKGLLTLTSGNYGIKTDYKAITQYLKKITEDLNIEIIEVGYDSHNASAYLADLDFLACDLTEVKQSARSLNDATMDFRLSIKALQMLYDEDNELMTWSIGNAVTTKNSFGEIKVEKNQDENRIDVVDAIIDAWKIILIDMNKNGADINESVDDFFDMLNSMKK</sequence>